<feature type="domain" description="Reverse transcriptase" evidence="2">
    <location>
        <begin position="2"/>
        <end position="100"/>
    </location>
</feature>
<evidence type="ECO:0000313" key="3">
    <source>
        <dbReference type="EMBL" id="WMV24370.1"/>
    </source>
</evidence>
<dbReference type="PANTHER" id="PTHR24559:SF444">
    <property type="entry name" value="REVERSE TRANSCRIPTASE DOMAIN-CONTAINING PROTEIN"/>
    <property type="match status" value="1"/>
</dbReference>
<dbReference type="AlphaFoldDB" id="A0AAF0TSI3"/>
<feature type="transmembrane region" description="Helical" evidence="1">
    <location>
        <begin position="40"/>
        <end position="58"/>
    </location>
</feature>
<evidence type="ECO:0000313" key="4">
    <source>
        <dbReference type="Proteomes" id="UP001234989"/>
    </source>
</evidence>
<evidence type="ECO:0000256" key="1">
    <source>
        <dbReference type="SAM" id="Phobius"/>
    </source>
</evidence>
<keyword evidence="4" id="KW-1185">Reference proteome</keyword>
<accession>A0AAF0TSI3</accession>
<dbReference type="PANTHER" id="PTHR24559">
    <property type="entry name" value="TRANSPOSON TY3-I GAG-POL POLYPROTEIN"/>
    <property type="match status" value="1"/>
</dbReference>
<dbReference type="InterPro" id="IPR000477">
    <property type="entry name" value="RT_dom"/>
</dbReference>
<gene>
    <name evidence="3" type="ORF">MTR67_017755</name>
</gene>
<dbReference type="EMBL" id="CP133615">
    <property type="protein sequence ID" value="WMV24370.1"/>
    <property type="molecule type" value="Genomic_DNA"/>
</dbReference>
<dbReference type="CDD" id="cd01647">
    <property type="entry name" value="RT_LTR"/>
    <property type="match status" value="1"/>
</dbReference>
<dbReference type="Proteomes" id="UP001234989">
    <property type="component" value="Chromosome 4"/>
</dbReference>
<keyword evidence="1" id="KW-0472">Membrane</keyword>
<dbReference type="InterPro" id="IPR043128">
    <property type="entry name" value="Rev_trsase/Diguanyl_cyclase"/>
</dbReference>
<sequence length="236" mass="27376">MQGASILSMIDPRFGHHQLKIRPEDVANTAFKTRYGHYKFLVMSFGLTNAPAAFMSLMNGVFKPFLDSFVIVFIDNILVYLKIEEDHADHLHIVLGVLGKQTFNSGYGLLEIIFGMTWLSPYYIGLNCNTKSVTLEIPGRERLEWEWVYKPKPTKIISFEGARSWWSRVVWRNWLKFGMLRLRLPLFSLFPMVSEFREVFPTYLFGKPPDRDIDFCIDLETGTRPISLPPYRIALA</sequence>
<dbReference type="Pfam" id="PF00078">
    <property type="entry name" value="RVT_1"/>
    <property type="match status" value="1"/>
</dbReference>
<dbReference type="SUPFAM" id="SSF56672">
    <property type="entry name" value="DNA/RNA polymerases"/>
    <property type="match status" value="1"/>
</dbReference>
<reference evidence="3" key="1">
    <citation type="submission" date="2023-08" db="EMBL/GenBank/DDBJ databases">
        <title>A de novo genome assembly of Solanum verrucosum Schlechtendal, a Mexican diploid species geographically isolated from the other diploid A-genome species in potato relatives.</title>
        <authorList>
            <person name="Hosaka K."/>
        </authorList>
    </citation>
    <scope>NUCLEOTIDE SEQUENCE</scope>
    <source>
        <tissue evidence="3">Young leaves</tissue>
    </source>
</reference>
<proteinExistence type="predicted"/>
<dbReference type="InterPro" id="IPR043502">
    <property type="entry name" value="DNA/RNA_pol_sf"/>
</dbReference>
<evidence type="ECO:0000259" key="2">
    <source>
        <dbReference type="Pfam" id="PF00078"/>
    </source>
</evidence>
<organism evidence="3 4">
    <name type="scientific">Solanum verrucosum</name>
    <dbReference type="NCBI Taxonomy" id="315347"/>
    <lineage>
        <taxon>Eukaryota</taxon>
        <taxon>Viridiplantae</taxon>
        <taxon>Streptophyta</taxon>
        <taxon>Embryophyta</taxon>
        <taxon>Tracheophyta</taxon>
        <taxon>Spermatophyta</taxon>
        <taxon>Magnoliopsida</taxon>
        <taxon>eudicotyledons</taxon>
        <taxon>Gunneridae</taxon>
        <taxon>Pentapetalae</taxon>
        <taxon>asterids</taxon>
        <taxon>lamiids</taxon>
        <taxon>Solanales</taxon>
        <taxon>Solanaceae</taxon>
        <taxon>Solanoideae</taxon>
        <taxon>Solaneae</taxon>
        <taxon>Solanum</taxon>
    </lineage>
</organism>
<dbReference type="Gene3D" id="3.30.70.270">
    <property type="match status" value="1"/>
</dbReference>
<dbReference type="Gene3D" id="3.10.10.10">
    <property type="entry name" value="HIV Type 1 Reverse Transcriptase, subunit A, domain 1"/>
    <property type="match status" value="1"/>
</dbReference>
<dbReference type="InterPro" id="IPR053134">
    <property type="entry name" value="RNA-dir_DNA_polymerase"/>
</dbReference>
<keyword evidence="1" id="KW-1133">Transmembrane helix</keyword>
<protein>
    <recommendedName>
        <fullName evidence="2">Reverse transcriptase domain-containing protein</fullName>
    </recommendedName>
</protein>
<keyword evidence="1" id="KW-0812">Transmembrane</keyword>
<name>A0AAF0TSI3_SOLVR</name>